<comment type="caution">
    <text evidence="2">The sequence shown here is derived from an EMBL/GenBank/DDBJ whole genome shotgun (WGS) entry which is preliminary data.</text>
</comment>
<evidence type="ECO:0000313" key="3">
    <source>
        <dbReference type="Proteomes" id="UP001149090"/>
    </source>
</evidence>
<dbReference type="EMBL" id="JAPDFW010000011">
    <property type="protein sequence ID" value="KAJ5080303.1"/>
    <property type="molecule type" value="Genomic_DNA"/>
</dbReference>
<dbReference type="PANTHER" id="PTHR31142">
    <property type="entry name" value="TOBAMOVIRUS MULTIPLICATION PROTEIN 1-LIKE ISOFORM X1"/>
    <property type="match status" value="1"/>
</dbReference>
<reference evidence="2" key="1">
    <citation type="submission" date="2022-10" db="EMBL/GenBank/DDBJ databases">
        <title>Novel sulphate-reducing endosymbionts in the free-living metamonad Anaeramoeba.</title>
        <authorList>
            <person name="Jerlstrom-Hultqvist J."/>
            <person name="Cepicka I."/>
            <person name="Gallot-Lavallee L."/>
            <person name="Salas-Leiva D."/>
            <person name="Curtis B.A."/>
            <person name="Zahonova K."/>
            <person name="Pipaliya S."/>
            <person name="Dacks J."/>
            <person name="Roger A.J."/>
        </authorList>
    </citation>
    <scope>NUCLEOTIDE SEQUENCE</scope>
    <source>
        <strain evidence="2">BMAN</strain>
    </source>
</reference>
<feature type="transmembrane region" description="Helical" evidence="1">
    <location>
        <begin position="61"/>
        <end position="85"/>
    </location>
</feature>
<dbReference type="Proteomes" id="UP001149090">
    <property type="component" value="Unassembled WGS sequence"/>
</dbReference>
<sequence length="327" mass="38419">MSNNNFQRFFPSALETKKPQLFTLSALFIFTSFLSLFAFIQSIRLRQNKSNKNRVFKSSNIFRCILLICSTLISLIYGIVCFIKSGFNDGFWAYFFIIFFPQFLQFVTFSLLAIFLAQRTLQFEGKEKIFKIVLKIYIVVIILLFIACIVLSVLAAKFNDKFQNHVATFSGIIFGILVILMIIIGTHTFRTLRFFKSLSKKSKIRIRLYIILFTIYAVIFLLRTIWDLLIIFNGNTLNNSLDHWAQNHDDRFYTGIFYWYFGFEIIPSLILAVAMIFDIKMEQSWLKSREEKRSLIHSVQDSQNKKKENKTADEILNQFEEVDELVI</sequence>
<gene>
    <name evidence="2" type="ORF">M0811_03788</name>
</gene>
<evidence type="ECO:0000256" key="1">
    <source>
        <dbReference type="SAM" id="Phobius"/>
    </source>
</evidence>
<feature type="transmembrane region" description="Helical" evidence="1">
    <location>
        <begin position="166"/>
        <end position="185"/>
    </location>
</feature>
<feature type="transmembrane region" description="Helical" evidence="1">
    <location>
        <begin position="91"/>
        <end position="117"/>
    </location>
</feature>
<feature type="transmembrane region" description="Helical" evidence="1">
    <location>
        <begin position="20"/>
        <end position="40"/>
    </location>
</feature>
<keyword evidence="3" id="KW-1185">Reference proteome</keyword>
<accession>A0A9Q0LZK3</accession>
<keyword evidence="1" id="KW-0472">Membrane</keyword>
<organism evidence="2 3">
    <name type="scientific">Anaeramoeba ignava</name>
    <name type="common">Anaerobic marine amoeba</name>
    <dbReference type="NCBI Taxonomy" id="1746090"/>
    <lineage>
        <taxon>Eukaryota</taxon>
        <taxon>Metamonada</taxon>
        <taxon>Anaeramoebidae</taxon>
        <taxon>Anaeramoeba</taxon>
    </lineage>
</organism>
<proteinExistence type="predicted"/>
<keyword evidence="1" id="KW-1133">Transmembrane helix</keyword>
<dbReference type="InterPro" id="IPR040226">
    <property type="entry name" value="THH1/TOM1/TOM3"/>
</dbReference>
<name>A0A9Q0LZK3_ANAIG</name>
<dbReference type="PANTHER" id="PTHR31142:SF3">
    <property type="entry name" value="THH1_TOM1_TOM3 DOMAIN-CONTAINING PROTEIN"/>
    <property type="match status" value="1"/>
</dbReference>
<dbReference type="AlphaFoldDB" id="A0A9Q0LZK3"/>
<feature type="transmembrane region" description="Helical" evidence="1">
    <location>
        <begin position="257"/>
        <end position="279"/>
    </location>
</feature>
<feature type="transmembrane region" description="Helical" evidence="1">
    <location>
        <begin position="206"/>
        <end position="226"/>
    </location>
</feature>
<protein>
    <submittedName>
        <fullName evidence="2">Tobamovirus multiplication protein 1-like isoform x1</fullName>
    </submittedName>
</protein>
<keyword evidence="1" id="KW-0812">Transmembrane</keyword>
<evidence type="ECO:0000313" key="2">
    <source>
        <dbReference type="EMBL" id="KAJ5080303.1"/>
    </source>
</evidence>
<feature type="transmembrane region" description="Helical" evidence="1">
    <location>
        <begin position="129"/>
        <end position="154"/>
    </location>
</feature>